<keyword evidence="4 15" id="KW-0021">Allosteric enzyme</keyword>
<feature type="binding site" evidence="15">
    <location>
        <begin position="206"/>
        <end position="208"/>
    </location>
    <ligand>
        <name>uracil</name>
        <dbReference type="ChEBI" id="CHEBI:17568"/>
    </ligand>
</feature>
<evidence type="ECO:0000259" key="16">
    <source>
        <dbReference type="Pfam" id="PF14681"/>
    </source>
</evidence>
<evidence type="ECO:0000256" key="14">
    <source>
        <dbReference type="ARBA" id="ARBA00079807"/>
    </source>
</evidence>
<evidence type="ECO:0000256" key="13">
    <source>
        <dbReference type="ARBA" id="ARBA00072146"/>
    </source>
</evidence>
<comment type="catalytic activity">
    <reaction evidence="11 15">
        <text>UMP + diphosphate = 5-phospho-alpha-D-ribose 1-diphosphate + uracil</text>
        <dbReference type="Rhea" id="RHEA:13017"/>
        <dbReference type="ChEBI" id="CHEBI:17568"/>
        <dbReference type="ChEBI" id="CHEBI:33019"/>
        <dbReference type="ChEBI" id="CHEBI:57865"/>
        <dbReference type="ChEBI" id="CHEBI:58017"/>
        <dbReference type="EC" id="2.4.2.9"/>
    </reaction>
</comment>
<feature type="binding site" evidence="15">
    <location>
        <position position="201"/>
    </location>
    <ligand>
        <name>uracil</name>
        <dbReference type="ChEBI" id="CHEBI:17568"/>
    </ligand>
</feature>
<dbReference type="GO" id="GO:0044206">
    <property type="term" value="P:UMP salvage"/>
    <property type="evidence" value="ECO:0007669"/>
    <property type="project" value="UniProtKB-UniRule"/>
</dbReference>
<dbReference type="PANTHER" id="PTHR32315">
    <property type="entry name" value="ADENINE PHOSPHORIBOSYLTRANSFERASE"/>
    <property type="match status" value="1"/>
</dbReference>
<evidence type="ECO:0000256" key="11">
    <source>
        <dbReference type="ARBA" id="ARBA00052919"/>
    </source>
</evidence>
<dbReference type="Gene3D" id="3.40.50.2020">
    <property type="match status" value="1"/>
</dbReference>
<keyword evidence="5 15" id="KW-0328">Glycosyltransferase</keyword>
<comment type="pathway">
    <text evidence="1 15">Pyrimidine metabolism; UMP biosynthesis via salvage pathway; UMP from uracil: step 1/1.</text>
</comment>
<evidence type="ECO:0000256" key="6">
    <source>
        <dbReference type="ARBA" id="ARBA00022679"/>
    </source>
</evidence>
<dbReference type="GO" id="GO:0005525">
    <property type="term" value="F:GTP binding"/>
    <property type="evidence" value="ECO:0007669"/>
    <property type="project" value="UniProtKB-KW"/>
</dbReference>
<dbReference type="InterPro" id="IPR050054">
    <property type="entry name" value="UPRTase/APRTase"/>
</dbReference>
<dbReference type="Proteomes" id="UP000249739">
    <property type="component" value="Unassembled WGS sequence"/>
</dbReference>
<dbReference type="GO" id="GO:0004845">
    <property type="term" value="F:uracil phosphoribosyltransferase activity"/>
    <property type="evidence" value="ECO:0007669"/>
    <property type="project" value="UniProtKB-UniRule"/>
</dbReference>
<keyword evidence="6 15" id="KW-0808">Transferase</keyword>
<dbReference type="InterPro" id="IPR000836">
    <property type="entry name" value="PRTase_dom"/>
</dbReference>
<keyword evidence="8 15" id="KW-0460">Magnesium</keyword>
<comment type="caution">
    <text evidence="17">The sequence shown here is derived from an EMBL/GenBank/DDBJ whole genome shotgun (WGS) entry which is preliminary data.</text>
</comment>
<dbReference type="EC" id="2.4.2.9" evidence="3 15"/>
<evidence type="ECO:0000256" key="8">
    <source>
        <dbReference type="ARBA" id="ARBA00022842"/>
    </source>
</evidence>
<evidence type="ECO:0000256" key="10">
    <source>
        <dbReference type="ARBA" id="ARBA00031082"/>
    </source>
</evidence>
<dbReference type="NCBIfam" id="NF001097">
    <property type="entry name" value="PRK00129.1"/>
    <property type="match status" value="1"/>
</dbReference>
<proteinExistence type="inferred from homology"/>
<feature type="binding site" evidence="15">
    <location>
        <position position="207"/>
    </location>
    <ligand>
        <name>5-phospho-alpha-D-ribose 1-diphosphate</name>
        <dbReference type="ChEBI" id="CHEBI:58017"/>
    </ligand>
</feature>
<protein>
    <recommendedName>
        <fullName evidence="13 15">Uracil phosphoribosyltransferase</fullName>
        <ecNumber evidence="3 15">2.4.2.9</ecNumber>
    </recommendedName>
    <alternativeName>
        <fullName evidence="10 15">UMP pyrophosphorylase</fullName>
    </alternativeName>
    <alternativeName>
        <fullName evidence="14 15">UPRTase</fullName>
    </alternativeName>
</protein>
<evidence type="ECO:0000256" key="9">
    <source>
        <dbReference type="ARBA" id="ARBA00023134"/>
    </source>
</evidence>
<dbReference type="AlphaFoldDB" id="A0A2W5FGX0"/>
<comment type="activity regulation">
    <text evidence="15">Allosterically activated by GTP.</text>
</comment>
<organism evidence="17 18">
    <name type="scientific">Micavibrio aeruginosavorus</name>
    <dbReference type="NCBI Taxonomy" id="349221"/>
    <lineage>
        <taxon>Bacteria</taxon>
        <taxon>Pseudomonadati</taxon>
        <taxon>Bdellovibrionota</taxon>
        <taxon>Bdellovibrionia</taxon>
        <taxon>Bdellovibrionales</taxon>
        <taxon>Pseudobdellovibrionaceae</taxon>
        <taxon>Micavibrio</taxon>
    </lineage>
</organism>
<keyword evidence="9 15" id="KW-0342">GTP-binding</keyword>
<evidence type="ECO:0000313" key="17">
    <source>
        <dbReference type="EMBL" id="PZP55255.1"/>
    </source>
</evidence>
<accession>A0A2W5FGX0</accession>
<reference evidence="17 18" key="1">
    <citation type="submission" date="2017-08" db="EMBL/GenBank/DDBJ databases">
        <title>Infants hospitalized years apart are colonized by the same room-sourced microbial strains.</title>
        <authorList>
            <person name="Brooks B."/>
            <person name="Olm M.R."/>
            <person name="Firek B.A."/>
            <person name="Baker R."/>
            <person name="Thomas B.C."/>
            <person name="Morowitz M.J."/>
            <person name="Banfield J.F."/>
        </authorList>
    </citation>
    <scope>NUCLEOTIDE SEQUENCE [LARGE SCALE GENOMIC DNA]</scope>
    <source>
        <strain evidence="17">S2_006_000_R2_64</strain>
    </source>
</reference>
<comment type="cofactor">
    <cofactor evidence="15">
        <name>Mg(2+)</name>
        <dbReference type="ChEBI" id="CHEBI:18420"/>
    </cofactor>
    <text evidence="15">Binds 1 Mg(2+) ion per subunit. The magnesium is bound as Mg-PRPP.</text>
</comment>
<evidence type="ECO:0000256" key="12">
    <source>
        <dbReference type="ARBA" id="ARBA00056901"/>
    </source>
</evidence>
<evidence type="ECO:0000313" key="18">
    <source>
        <dbReference type="Proteomes" id="UP000249739"/>
    </source>
</evidence>
<feature type="binding site" evidence="15">
    <location>
        <begin position="136"/>
        <end position="144"/>
    </location>
    <ligand>
        <name>5-phospho-alpha-D-ribose 1-diphosphate</name>
        <dbReference type="ChEBI" id="CHEBI:58017"/>
    </ligand>
</feature>
<keyword evidence="7 15" id="KW-0547">Nucleotide-binding</keyword>
<evidence type="ECO:0000256" key="5">
    <source>
        <dbReference type="ARBA" id="ARBA00022676"/>
    </source>
</evidence>
<dbReference type="NCBIfam" id="TIGR01091">
    <property type="entry name" value="upp"/>
    <property type="match status" value="1"/>
</dbReference>
<sequence length="216" mass="23929">MREIKEFPNLYIVDHPVVQDKLTTLRKKDTPTYLFRSLLEEISHLMAYPVTELLSVKDVEIETPLIKSQMPVLDVTGIVVVPILRAGLGMMSGLLKIFPDAAIGHIGLYRDHDTHQAVEYVVRLPEFKNQIYLLVDPMLGTGNSSAYAASLLVKHGVIPENIIFMSLLAAPEGVKAFHKVHPNIRVYTAALDSHLDENAYIVPGLGDAGDRMFGTA</sequence>
<dbReference type="InterPro" id="IPR029057">
    <property type="entry name" value="PRTase-like"/>
</dbReference>
<dbReference type="Pfam" id="PF14681">
    <property type="entry name" value="UPRTase"/>
    <property type="match status" value="1"/>
</dbReference>
<dbReference type="GO" id="GO:0000287">
    <property type="term" value="F:magnesium ion binding"/>
    <property type="evidence" value="ECO:0007669"/>
    <property type="project" value="UniProtKB-UniRule"/>
</dbReference>
<feature type="binding site" evidence="15">
    <location>
        <position position="110"/>
    </location>
    <ligand>
        <name>5-phospho-alpha-D-ribose 1-diphosphate</name>
        <dbReference type="ChEBI" id="CHEBI:58017"/>
    </ligand>
</feature>
<evidence type="ECO:0000256" key="2">
    <source>
        <dbReference type="ARBA" id="ARBA00009516"/>
    </source>
</evidence>
<feature type="binding site" evidence="15">
    <location>
        <position position="85"/>
    </location>
    <ligand>
        <name>5-phospho-alpha-D-ribose 1-diphosphate</name>
        <dbReference type="ChEBI" id="CHEBI:58017"/>
    </ligand>
</feature>
<evidence type="ECO:0000256" key="7">
    <source>
        <dbReference type="ARBA" id="ARBA00022741"/>
    </source>
</evidence>
<evidence type="ECO:0000256" key="3">
    <source>
        <dbReference type="ARBA" id="ARBA00011894"/>
    </source>
</evidence>
<dbReference type="GO" id="GO:0005737">
    <property type="term" value="C:cytoplasm"/>
    <property type="evidence" value="ECO:0007669"/>
    <property type="project" value="UniProtKB-ARBA"/>
</dbReference>
<dbReference type="SUPFAM" id="SSF53271">
    <property type="entry name" value="PRTase-like"/>
    <property type="match status" value="1"/>
</dbReference>
<dbReference type="EMBL" id="QFOT01000079">
    <property type="protein sequence ID" value="PZP55255.1"/>
    <property type="molecule type" value="Genomic_DNA"/>
</dbReference>
<evidence type="ECO:0000256" key="4">
    <source>
        <dbReference type="ARBA" id="ARBA00022533"/>
    </source>
</evidence>
<dbReference type="InterPro" id="IPR005765">
    <property type="entry name" value="UPRT"/>
</dbReference>
<dbReference type="FunFam" id="3.40.50.2020:FF:000003">
    <property type="entry name" value="Uracil phosphoribosyltransferase"/>
    <property type="match status" value="1"/>
</dbReference>
<evidence type="ECO:0000256" key="15">
    <source>
        <dbReference type="HAMAP-Rule" id="MF_01218"/>
    </source>
</evidence>
<name>A0A2W5FGX0_9BACT</name>
<dbReference type="PANTHER" id="PTHR32315:SF4">
    <property type="entry name" value="URACIL PHOSPHORIBOSYLTRANSFERASE, CHLOROPLASTIC"/>
    <property type="match status" value="1"/>
</dbReference>
<dbReference type="GO" id="GO:0006223">
    <property type="term" value="P:uracil salvage"/>
    <property type="evidence" value="ECO:0007669"/>
    <property type="project" value="InterPro"/>
</dbReference>
<comment type="similarity">
    <text evidence="2 15">Belongs to the UPRTase family.</text>
</comment>
<feature type="domain" description="Phosphoribosyltransferase" evidence="16">
    <location>
        <begin position="13"/>
        <end position="215"/>
    </location>
</feature>
<dbReference type="HAMAP" id="MF_01218_B">
    <property type="entry name" value="Upp_B"/>
    <property type="match status" value="1"/>
</dbReference>
<dbReference type="CDD" id="cd06223">
    <property type="entry name" value="PRTases_typeI"/>
    <property type="match status" value="1"/>
</dbReference>
<gene>
    <name evidence="15" type="primary">upp</name>
    <name evidence="17" type="ORF">DI586_07465</name>
</gene>
<comment type="function">
    <text evidence="12 15">Catalyzes the conversion of uracil and 5-phospho-alpha-D-ribose 1-diphosphate (PRPP) to UMP and diphosphate.</text>
</comment>
<evidence type="ECO:0000256" key="1">
    <source>
        <dbReference type="ARBA" id="ARBA00005180"/>
    </source>
</evidence>
<dbReference type="InterPro" id="IPR034332">
    <property type="entry name" value="Upp_B"/>
</dbReference>
<dbReference type="UniPathway" id="UPA00574">
    <property type="reaction ID" value="UER00636"/>
</dbReference>